<sequence>MKSKIVVDVWVPDLTFPGWMDRWHDQAAEFNRRHPEYEIKVHGKNFWHFPLEVAQAAAEGRAPAIAEYYFYVGQAARDAIAPNGEPLFTSIEKAINGRTEILGEPVVIDDIIPALRDYYTYEGDLTSIPTVGTTSLLFANTDLLRAAGVEELPQTWDEVEAVCDAVAKIPNGPSHAITWSNHGLFFQQALASQGGLLVNNHNGRTGRATVADLSSPEMLTWVDWWRQLHAKGHYLYTGKIPDWAGTLKAFADQQVAIRISSSNDVNYMVQAAKMNGFGIKVGVFPFNGHVPYVGNAVAGTSLWMANGLDDAAQDGALAFLMWMHNPRNAADRHKANSFMPLTQASFDLLEEEGWFEQHPYHRVASDHVNKFPSRAYRKRDRVSGVPISEGALFGDFAGNQDVMTRAMGDVLSRGVDPVARFAEATIEAQMLLDDYHADRLDGGLSRPTSLRVEHFAEAAAGRDYSAADLEKVVKLNG</sequence>
<accession>A0ABP7HRI6</accession>
<comment type="subcellular location">
    <subcellularLocation>
        <location evidence="1">Cell envelope</location>
    </subcellularLocation>
</comment>
<evidence type="ECO:0000313" key="5">
    <source>
        <dbReference type="EMBL" id="GAA3795932.1"/>
    </source>
</evidence>
<keyword evidence="3" id="KW-0813">Transport</keyword>
<evidence type="ECO:0000256" key="4">
    <source>
        <dbReference type="ARBA" id="ARBA00022729"/>
    </source>
</evidence>
<comment type="similarity">
    <text evidence="2">Belongs to the bacterial solute-binding protein 1 family.</text>
</comment>
<dbReference type="Proteomes" id="UP001500888">
    <property type="component" value="Unassembled WGS sequence"/>
</dbReference>
<keyword evidence="4" id="KW-0732">Signal</keyword>
<name>A0ABP7HRI6_9ACTN</name>
<evidence type="ECO:0000256" key="2">
    <source>
        <dbReference type="ARBA" id="ARBA00008520"/>
    </source>
</evidence>
<evidence type="ECO:0000256" key="3">
    <source>
        <dbReference type="ARBA" id="ARBA00022448"/>
    </source>
</evidence>
<reference evidence="6" key="1">
    <citation type="journal article" date="2019" name="Int. J. Syst. Evol. Microbiol.">
        <title>The Global Catalogue of Microorganisms (GCM) 10K type strain sequencing project: providing services to taxonomists for standard genome sequencing and annotation.</title>
        <authorList>
            <consortium name="The Broad Institute Genomics Platform"/>
            <consortium name="The Broad Institute Genome Sequencing Center for Infectious Disease"/>
            <person name="Wu L."/>
            <person name="Ma J."/>
        </authorList>
    </citation>
    <scope>NUCLEOTIDE SEQUENCE [LARGE SCALE GENOMIC DNA]</scope>
    <source>
        <strain evidence="6">JCM 16908</strain>
    </source>
</reference>
<dbReference type="Gene3D" id="3.40.190.10">
    <property type="entry name" value="Periplasmic binding protein-like II"/>
    <property type="match status" value="2"/>
</dbReference>
<protein>
    <recommendedName>
        <fullName evidence="7">Phosphate ABC transporter</fullName>
    </recommendedName>
</protein>
<dbReference type="Pfam" id="PF13416">
    <property type="entry name" value="SBP_bac_8"/>
    <property type="match status" value="1"/>
</dbReference>
<evidence type="ECO:0000313" key="6">
    <source>
        <dbReference type="Proteomes" id="UP001500888"/>
    </source>
</evidence>
<organism evidence="5 6">
    <name type="scientific">Sphaerisporangium flaviroseum</name>
    <dbReference type="NCBI Taxonomy" id="509199"/>
    <lineage>
        <taxon>Bacteria</taxon>
        <taxon>Bacillati</taxon>
        <taxon>Actinomycetota</taxon>
        <taxon>Actinomycetes</taxon>
        <taxon>Streptosporangiales</taxon>
        <taxon>Streptosporangiaceae</taxon>
        <taxon>Sphaerisporangium</taxon>
    </lineage>
</organism>
<dbReference type="RefSeq" id="WP_344935734.1">
    <property type="nucleotide sequence ID" value="NZ_BAAAZR010000002.1"/>
</dbReference>
<dbReference type="InterPro" id="IPR006059">
    <property type="entry name" value="SBP"/>
</dbReference>
<dbReference type="PANTHER" id="PTHR43649">
    <property type="entry name" value="ARABINOSE-BINDING PROTEIN-RELATED"/>
    <property type="match status" value="1"/>
</dbReference>
<proteinExistence type="inferred from homology"/>
<dbReference type="InterPro" id="IPR050490">
    <property type="entry name" value="Bact_solute-bd_prot1"/>
</dbReference>
<dbReference type="SUPFAM" id="SSF53850">
    <property type="entry name" value="Periplasmic binding protein-like II"/>
    <property type="match status" value="1"/>
</dbReference>
<keyword evidence="6" id="KW-1185">Reference proteome</keyword>
<dbReference type="PANTHER" id="PTHR43649:SF31">
    <property type="entry name" value="SN-GLYCEROL-3-PHOSPHATE-BINDING PERIPLASMIC PROTEIN UGPB"/>
    <property type="match status" value="1"/>
</dbReference>
<dbReference type="EMBL" id="BAAAZR010000002">
    <property type="protein sequence ID" value="GAA3795932.1"/>
    <property type="molecule type" value="Genomic_DNA"/>
</dbReference>
<comment type="caution">
    <text evidence="5">The sequence shown here is derived from an EMBL/GenBank/DDBJ whole genome shotgun (WGS) entry which is preliminary data.</text>
</comment>
<evidence type="ECO:0000256" key="1">
    <source>
        <dbReference type="ARBA" id="ARBA00004196"/>
    </source>
</evidence>
<evidence type="ECO:0008006" key="7">
    <source>
        <dbReference type="Google" id="ProtNLM"/>
    </source>
</evidence>
<gene>
    <name evidence="5" type="ORF">GCM10022226_14120</name>
</gene>